<dbReference type="PANTHER" id="PTHR30069">
    <property type="entry name" value="TONB-DEPENDENT OUTER MEMBRANE RECEPTOR"/>
    <property type="match status" value="1"/>
</dbReference>
<evidence type="ECO:0000256" key="7">
    <source>
        <dbReference type="SAM" id="SignalP"/>
    </source>
</evidence>
<dbReference type="Pfam" id="PF25183">
    <property type="entry name" value="OMP_b-brl_4"/>
    <property type="match status" value="1"/>
</dbReference>
<keyword evidence="10" id="KW-1185">Reference proteome</keyword>
<evidence type="ECO:0000256" key="2">
    <source>
        <dbReference type="ARBA" id="ARBA00022448"/>
    </source>
</evidence>
<evidence type="ECO:0000313" key="9">
    <source>
        <dbReference type="EMBL" id="ABF39921.1"/>
    </source>
</evidence>
<evidence type="ECO:0000256" key="5">
    <source>
        <dbReference type="ARBA" id="ARBA00023136"/>
    </source>
</evidence>
<keyword evidence="7" id="KW-0732">Signal</keyword>
<protein>
    <submittedName>
        <fullName evidence="9">Cna B-type protein</fullName>
    </submittedName>
</protein>
<keyword evidence="5" id="KW-0472">Membrane</keyword>
<dbReference type="STRING" id="204669.Acid345_0918"/>
<dbReference type="InterPro" id="IPR008969">
    <property type="entry name" value="CarboxyPept-like_regulatory"/>
</dbReference>
<accession>Q1IT79</accession>
<dbReference type="GO" id="GO:0015344">
    <property type="term" value="F:siderophore uptake transmembrane transporter activity"/>
    <property type="evidence" value="ECO:0007669"/>
    <property type="project" value="TreeGrafter"/>
</dbReference>
<dbReference type="InterPro" id="IPR057601">
    <property type="entry name" value="Oar-like_b-barrel"/>
</dbReference>
<evidence type="ECO:0000313" key="10">
    <source>
        <dbReference type="Proteomes" id="UP000002432"/>
    </source>
</evidence>
<dbReference type="OrthoDB" id="97893at2"/>
<dbReference type="RefSeq" id="WP_011521723.1">
    <property type="nucleotide sequence ID" value="NC_008009.1"/>
</dbReference>
<dbReference type="Pfam" id="PF13620">
    <property type="entry name" value="CarboxypepD_reg"/>
    <property type="match status" value="1"/>
</dbReference>
<sequence>MKRVAAVLALCFLSLLAATPAFAQAVFGNIFGTVTDPQGAAVPGATVTVSNVRKGTSDTATTNESGNYQVTHLIPDEYSVKVEAKGFKTFEQKSVSVSADQSARLDAQVQLGSESQTVEVTSEAPQLQTDRADVAITFNQTYVEDLPVLNRNFTQFELMSPGTQKLVGWSHASTENPQGSQQIFVNGQHFSGTNFELDGTDNQDPILGIIVVNPNLDAVTETKIALQNYDAEMGKAVAGFVTAQTKSGSNEIHGSAFYFRRSDANQARDPFTQFQPDAITGRMIPYARWQQFGGSVGGPIIKNKLFFFGDYQGTRQVNGQTQVLTVPTAKTVSSCAAALGNPALNCDLSDYLGNVGGGGQVYMPNSSNSSTFTGGTKFDGNLIPGNLLSPQAVALLKLFPAPNSSGIDGKGVLNNFVGGGSGPFNQNSFDTRIDYNMTDRTQLFGRFSLDYFNLSGAPAFTQLGSAGFGLNGLAGSSITHNYSLSSTVTHTFSNSLLADFRFGWFRYNPQTHKYFEGKTPASDVGIPGANLGDLATSGWPAFNMDTGADGNGSGTGTSVSDFGESLNIGRCNCPLTEKEDQFQGVNNWTKIHGNHTFKFGADIRSATNLRVPSDANRTGQFNFNHLATSNGGVGGLALGTFLLGDVTTYDRFASTSLDAAEHQWRFFFYGQDTWRITPKLTLNIGLRWEDYTPEAISGKDLGGLGVITAGGNGTLTPNGAVVRVAGEGPYDTSLNVNHKLDAFAPRFGLAYQFDDKTVIRMGYGRSFDMGVFGSNFGHAISQNLPVLVHQNISASSQGLGSDNYVTAFTLGTGAPPATYPVPVNGVLPIRGPDNSVDPRIRPGSQTLPTIDVWNLTIQRQLTATTTLEIAYVGNKGSHTFAGNGPAYNVNQPSIVGLAAGVPQANRRPFYNAWVYPDFTDPNTGQPLVCCSSDLGNYFGNNANSLYNALQVKAEKRMSNGLQFITHYTWSRSLRYDNNYFVDDPHVAYGPDNQNRSHVFVANVVYDLPFGRGKKFAGGVGKAADLAIGGWEFSSTTNWSSGLPFTPGTAFCNNDVGVCRPDKAGAFALGAGKFDPAAHSVTYYTPENLFTGTGAWSAPVLGTIGNSGWDSLYGPRLFTTDATLMKNFAITERVKAQFRMDVFNLFNHPVLGFNSNQGNTCVLFYNNGNPADTTNSNCGSGGKITDIEADTTMRALQFAVRINF</sequence>
<reference evidence="9 10" key="1">
    <citation type="journal article" date="2009" name="Appl. Environ. Microbiol.">
        <title>Three genomes from the phylum Acidobacteria provide insight into the lifestyles of these microorganisms in soils.</title>
        <authorList>
            <person name="Ward N.L."/>
            <person name="Challacombe J.F."/>
            <person name="Janssen P.H."/>
            <person name="Henrissat B."/>
            <person name="Coutinho P.M."/>
            <person name="Wu M."/>
            <person name="Xie G."/>
            <person name="Haft D.H."/>
            <person name="Sait M."/>
            <person name="Badger J."/>
            <person name="Barabote R.D."/>
            <person name="Bradley B."/>
            <person name="Brettin T.S."/>
            <person name="Brinkac L.M."/>
            <person name="Bruce D."/>
            <person name="Creasy T."/>
            <person name="Daugherty S.C."/>
            <person name="Davidsen T.M."/>
            <person name="DeBoy R.T."/>
            <person name="Detter J.C."/>
            <person name="Dodson R.J."/>
            <person name="Durkin A.S."/>
            <person name="Ganapathy A."/>
            <person name="Gwinn-Giglio M."/>
            <person name="Han C.S."/>
            <person name="Khouri H."/>
            <person name="Kiss H."/>
            <person name="Kothari S.P."/>
            <person name="Madupu R."/>
            <person name="Nelson K.E."/>
            <person name="Nelson W.C."/>
            <person name="Paulsen I."/>
            <person name="Penn K."/>
            <person name="Ren Q."/>
            <person name="Rosovitz M.J."/>
            <person name="Selengut J.D."/>
            <person name="Shrivastava S."/>
            <person name="Sullivan S.A."/>
            <person name="Tapia R."/>
            <person name="Thompson L.S."/>
            <person name="Watkins K.L."/>
            <person name="Yang Q."/>
            <person name="Yu C."/>
            <person name="Zafar N."/>
            <person name="Zhou L."/>
            <person name="Kuske C.R."/>
        </authorList>
    </citation>
    <scope>NUCLEOTIDE SEQUENCE [LARGE SCALE GENOMIC DNA]</scope>
    <source>
        <strain evidence="9 10">Ellin345</strain>
    </source>
</reference>
<gene>
    <name evidence="9" type="ordered locus">Acid345_0918</name>
</gene>
<dbReference type="SUPFAM" id="SSF56935">
    <property type="entry name" value="Porins"/>
    <property type="match status" value="1"/>
</dbReference>
<feature type="domain" description="TonB-dependent transporter Oar-like beta-barrel" evidence="8">
    <location>
        <begin position="245"/>
        <end position="1196"/>
    </location>
</feature>
<keyword evidence="4" id="KW-0812">Transmembrane</keyword>
<dbReference type="InterPro" id="IPR036942">
    <property type="entry name" value="Beta-barrel_TonB_sf"/>
</dbReference>
<dbReference type="EnsemblBacteria" id="ABF39921">
    <property type="protein sequence ID" value="ABF39921"/>
    <property type="gene ID" value="Acid345_0918"/>
</dbReference>
<feature type="signal peptide" evidence="7">
    <location>
        <begin position="1"/>
        <end position="23"/>
    </location>
</feature>
<evidence type="ECO:0000256" key="1">
    <source>
        <dbReference type="ARBA" id="ARBA00004571"/>
    </source>
</evidence>
<dbReference type="InterPro" id="IPR039426">
    <property type="entry name" value="TonB-dep_rcpt-like"/>
</dbReference>
<dbReference type="SUPFAM" id="SSF49464">
    <property type="entry name" value="Carboxypeptidase regulatory domain-like"/>
    <property type="match status" value="1"/>
</dbReference>
<evidence type="ECO:0000256" key="6">
    <source>
        <dbReference type="ARBA" id="ARBA00023237"/>
    </source>
</evidence>
<keyword evidence="2" id="KW-0813">Transport</keyword>
<comment type="subcellular location">
    <subcellularLocation>
        <location evidence="1">Cell outer membrane</location>
        <topology evidence="1">Multi-pass membrane protein</topology>
    </subcellularLocation>
</comment>
<dbReference type="Gene3D" id="2.60.40.1120">
    <property type="entry name" value="Carboxypeptidase-like, regulatory domain"/>
    <property type="match status" value="1"/>
</dbReference>
<dbReference type="Proteomes" id="UP000002432">
    <property type="component" value="Chromosome"/>
</dbReference>
<dbReference type="Gene3D" id="2.40.170.20">
    <property type="entry name" value="TonB-dependent receptor, beta-barrel domain"/>
    <property type="match status" value="1"/>
</dbReference>
<evidence type="ECO:0000259" key="8">
    <source>
        <dbReference type="Pfam" id="PF25183"/>
    </source>
</evidence>
<dbReference type="HOGENOM" id="CLU_006298_0_0_0"/>
<dbReference type="PANTHER" id="PTHR30069:SF46">
    <property type="entry name" value="OAR PROTEIN"/>
    <property type="match status" value="1"/>
</dbReference>
<keyword evidence="6" id="KW-0998">Cell outer membrane</keyword>
<dbReference type="KEGG" id="aba:Acid345_0918"/>
<evidence type="ECO:0000256" key="4">
    <source>
        <dbReference type="ARBA" id="ARBA00022692"/>
    </source>
</evidence>
<dbReference type="GO" id="GO:0009279">
    <property type="term" value="C:cell outer membrane"/>
    <property type="evidence" value="ECO:0007669"/>
    <property type="project" value="UniProtKB-SubCell"/>
</dbReference>
<dbReference type="EMBL" id="CP000360">
    <property type="protein sequence ID" value="ABF39921.1"/>
    <property type="molecule type" value="Genomic_DNA"/>
</dbReference>
<keyword evidence="3" id="KW-1134">Transmembrane beta strand</keyword>
<dbReference type="eggNOG" id="COG4771">
    <property type="taxonomic scope" value="Bacteria"/>
</dbReference>
<feature type="chain" id="PRO_5004191723" evidence="7">
    <location>
        <begin position="24"/>
        <end position="1203"/>
    </location>
</feature>
<dbReference type="AlphaFoldDB" id="Q1IT79"/>
<proteinExistence type="predicted"/>
<name>Q1IT79_KORVE</name>
<evidence type="ECO:0000256" key="3">
    <source>
        <dbReference type="ARBA" id="ARBA00022452"/>
    </source>
</evidence>
<organism evidence="9 10">
    <name type="scientific">Koribacter versatilis (strain Ellin345)</name>
    <dbReference type="NCBI Taxonomy" id="204669"/>
    <lineage>
        <taxon>Bacteria</taxon>
        <taxon>Pseudomonadati</taxon>
        <taxon>Acidobacteriota</taxon>
        <taxon>Terriglobia</taxon>
        <taxon>Terriglobales</taxon>
        <taxon>Candidatus Korobacteraceae</taxon>
        <taxon>Candidatus Korobacter</taxon>
    </lineage>
</organism>
<dbReference type="GO" id="GO:0044718">
    <property type="term" value="P:siderophore transmembrane transport"/>
    <property type="evidence" value="ECO:0007669"/>
    <property type="project" value="TreeGrafter"/>
</dbReference>